<dbReference type="EMBL" id="KV441479">
    <property type="protein sequence ID" value="OAG20038.1"/>
    <property type="molecule type" value="Genomic_DNA"/>
</dbReference>
<keyword evidence="2" id="KW-1185">Reference proteome</keyword>
<dbReference type="AlphaFoldDB" id="A0A177DL46"/>
<sequence>MPMGHGRSNLIQPGFETTGCSCMAEMDLSGGSSDLSTVCHSSYMKGTIYGCATCVREVTRDTTTTPYVSLEIWLRVLIHSFAFAHTRLVTLRRIELRAKTLLPIRSTSHSTSPYAYPFITSYTIPLRQRSRMSWRTDLRNTPDYPTMGSRLGTVHLPFITLALLASFHTPDVPSFLRYW</sequence>
<dbReference type="KEGG" id="aalt:CC77DRAFT_92237"/>
<evidence type="ECO:0000313" key="2">
    <source>
        <dbReference type="Proteomes" id="UP000077248"/>
    </source>
</evidence>
<accession>A0A177DL46</accession>
<reference evidence="1 2" key="1">
    <citation type="submission" date="2016-05" db="EMBL/GenBank/DDBJ databases">
        <title>Comparative analysis of secretome profiles of manganese(II)-oxidizing ascomycete fungi.</title>
        <authorList>
            <consortium name="DOE Joint Genome Institute"/>
            <person name="Zeiner C.A."/>
            <person name="Purvine S.O."/>
            <person name="Zink E.M."/>
            <person name="Wu S."/>
            <person name="Pasa-Tolic L."/>
            <person name="Chaput D.L."/>
            <person name="Haridas S."/>
            <person name="Grigoriev I.V."/>
            <person name="Santelli C.M."/>
            <person name="Hansel C.M."/>
        </authorList>
    </citation>
    <scope>NUCLEOTIDE SEQUENCE [LARGE SCALE GENOMIC DNA]</scope>
    <source>
        <strain evidence="1 2">SRC1lrK2f</strain>
    </source>
</reference>
<name>A0A177DL46_ALTAL</name>
<protein>
    <submittedName>
        <fullName evidence="1">Uncharacterized protein</fullName>
    </submittedName>
</protein>
<dbReference type="RefSeq" id="XP_018385459.1">
    <property type="nucleotide sequence ID" value="XM_018533735.1"/>
</dbReference>
<evidence type="ECO:0000313" key="1">
    <source>
        <dbReference type="EMBL" id="OAG20038.1"/>
    </source>
</evidence>
<dbReference type="VEuPathDB" id="FungiDB:CC77DRAFT_92237"/>
<dbReference type="Proteomes" id="UP000077248">
    <property type="component" value="Unassembled WGS sequence"/>
</dbReference>
<dbReference type="GeneID" id="29119329"/>
<organism evidence="1 2">
    <name type="scientific">Alternaria alternata</name>
    <name type="common">Alternaria rot fungus</name>
    <name type="synonym">Torula alternata</name>
    <dbReference type="NCBI Taxonomy" id="5599"/>
    <lineage>
        <taxon>Eukaryota</taxon>
        <taxon>Fungi</taxon>
        <taxon>Dikarya</taxon>
        <taxon>Ascomycota</taxon>
        <taxon>Pezizomycotina</taxon>
        <taxon>Dothideomycetes</taxon>
        <taxon>Pleosporomycetidae</taxon>
        <taxon>Pleosporales</taxon>
        <taxon>Pleosporineae</taxon>
        <taxon>Pleosporaceae</taxon>
        <taxon>Alternaria</taxon>
        <taxon>Alternaria sect. Alternaria</taxon>
        <taxon>Alternaria alternata complex</taxon>
    </lineage>
</organism>
<gene>
    <name evidence="1" type="ORF">CC77DRAFT_92237</name>
</gene>
<proteinExistence type="predicted"/>